<keyword evidence="6 7" id="KW-0472">Membrane</keyword>
<evidence type="ECO:0000256" key="7">
    <source>
        <dbReference type="RuleBase" id="RU363032"/>
    </source>
</evidence>
<comment type="subcellular location">
    <subcellularLocation>
        <location evidence="1 7">Cell membrane</location>
        <topology evidence="1 7">Multi-pass membrane protein</topology>
    </subcellularLocation>
</comment>
<evidence type="ECO:0000313" key="10">
    <source>
        <dbReference type="Proteomes" id="UP000070529"/>
    </source>
</evidence>
<keyword evidence="4 7" id="KW-0812">Transmembrane</keyword>
<dbReference type="PROSITE" id="PS50928">
    <property type="entry name" value="ABC_TM1"/>
    <property type="match status" value="1"/>
</dbReference>
<evidence type="ECO:0000256" key="2">
    <source>
        <dbReference type="ARBA" id="ARBA00022448"/>
    </source>
</evidence>
<organism evidence="9 10">
    <name type="scientific">Enterovibrio coralii</name>
    <dbReference type="NCBI Taxonomy" id="294935"/>
    <lineage>
        <taxon>Bacteria</taxon>
        <taxon>Pseudomonadati</taxon>
        <taxon>Pseudomonadota</taxon>
        <taxon>Gammaproteobacteria</taxon>
        <taxon>Vibrionales</taxon>
        <taxon>Vibrionaceae</taxon>
        <taxon>Enterovibrio</taxon>
    </lineage>
</organism>
<keyword evidence="10" id="KW-1185">Reference proteome</keyword>
<accession>A0A135IB23</accession>
<evidence type="ECO:0000256" key="4">
    <source>
        <dbReference type="ARBA" id="ARBA00022692"/>
    </source>
</evidence>
<keyword evidence="5 7" id="KW-1133">Transmembrane helix</keyword>
<comment type="caution">
    <text evidence="9">The sequence shown here is derived from an EMBL/GenBank/DDBJ whole genome shotgun (WGS) entry which is preliminary data.</text>
</comment>
<protein>
    <submittedName>
        <fullName evidence="9">ABC transporter permease</fullName>
    </submittedName>
</protein>
<evidence type="ECO:0000256" key="3">
    <source>
        <dbReference type="ARBA" id="ARBA00022475"/>
    </source>
</evidence>
<feature type="transmembrane region" description="Helical" evidence="7">
    <location>
        <begin position="94"/>
        <end position="118"/>
    </location>
</feature>
<keyword evidence="3" id="KW-1003">Cell membrane</keyword>
<name>A0A135IB23_9GAMM</name>
<dbReference type="Gene3D" id="1.10.3720.10">
    <property type="entry name" value="MetI-like"/>
    <property type="match status" value="1"/>
</dbReference>
<dbReference type="RefSeq" id="WP_067412421.1">
    <property type="nucleotide sequence ID" value="NZ_LNTY01000017.1"/>
</dbReference>
<feature type="domain" description="ABC transmembrane type-1" evidence="8">
    <location>
        <begin position="94"/>
        <end position="311"/>
    </location>
</feature>
<reference evidence="9 10" key="1">
    <citation type="submission" date="2015-11" db="EMBL/GenBank/DDBJ databases">
        <title>Genomic Taxonomy of the Vibrionaceae.</title>
        <authorList>
            <person name="Gomez-Gil B."/>
            <person name="Enciso-Ibarra J."/>
        </authorList>
    </citation>
    <scope>NUCLEOTIDE SEQUENCE [LARGE SCALE GENOMIC DNA]</scope>
    <source>
        <strain evidence="9 10">CAIM 912</strain>
    </source>
</reference>
<dbReference type="Pfam" id="PF00528">
    <property type="entry name" value="BPD_transp_1"/>
    <property type="match status" value="1"/>
</dbReference>
<feature type="transmembrane region" description="Helical" evidence="7">
    <location>
        <begin position="242"/>
        <end position="263"/>
    </location>
</feature>
<dbReference type="PANTHER" id="PTHR43163:SF2">
    <property type="entry name" value="ABC TRANSPORTER PERMEASE PROTEIN"/>
    <property type="match status" value="1"/>
</dbReference>
<dbReference type="STRING" id="294935.ATN88_14275"/>
<dbReference type="Proteomes" id="UP000070529">
    <property type="component" value="Unassembled WGS sequence"/>
</dbReference>
<dbReference type="PANTHER" id="PTHR43163">
    <property type="entry name" value="DIPEPTIDE TRANSPORT SYSTEM PERMEASE PROTEIN DPPB-RELATED"/>
    <property type="match status" value="1"/>
</dbReference>
<feature type="transmembrane region" description="Helical" evidence="7">
    <location>
        <begin position="289"/>
        <end position="314"/>
    </location>
</feature>
<dbReference type="CDD" id="cd06261">
    <property type="entry name" value="TM_PBP2"/>
    <property type="match status" value="1"/>
</dbReference>
<evidence type="ECO:0000256" key="6">
    <source>
        <dbReference type="ARBA" id="ARBA00023136"/>
    </source>
</evidence>
<dbReference type="EMBL" id="LNTY01000017">
    <property type="protein sequence ID" value="KXF82660.1"/>
    <property type="molecule type" value="Genomic_DNA"/>
</dbReference>
<keyword evidence="2 7" id="KW-0813">Transport</keyword>
<dbReference type="InterPro" id="IPR035906">
    <property type="entry name" value="MetI-like_sf"/>
</dbReference>
<dbReference type="InterPro" id="IPR000515">
    <property type="entry name" value="MetI-like"/>
</dbReference>
<evidence type="ECO:0000256" key="1">
    <source>
        <dbReference type="ARBA" id="ARBA00004651"/>
    </source>
</evidence>
<feature type="transmembrane region" description="Helical" evidence="7">
    <location>
        <begin position="185"/>
        <end position="204"/>
    </location>
</feature>
<gene>
    <name evidence="9" type="ORF">ATN88_14275</name>
</gene>
<dbReference type="GO" id="GO:0005886">
    <property type="term" value="C:plasma membrane"/>
    <property type="evidence" value="ECO:0007669"/>
    <property type="project" value="UniProtKB-SubCell"/>
</dbReference>
<dbReference type="Pfam" id="PF19300">
    <property type="entry name" value="BPD_transp_1_N"/>
    <property type="match status" value="1"/>
</dbReference>
<dbReference type="InterPro" id="IPR045621">
    <property type="entry name" value="BPD_transp_1_N"/>
</dbReference>
<evidence type="ECO:0000259" key="8">
    <source>
        <dbReference type="PROSITE" id="PS50928"/>
    </source>
</evidence>
<dbReference type="SUPFAM" id="SSF161098">
    <property type="entry name" value="MetI-like"/>
    <property type="match status" value="1"/>
</dbReference>
<feature type="transmembrane region" description="Helical" evidence="7">
    <location>
        <begin position="130"/>
        <end position="155"/>
    </location>
</feature>
<dbReference type="OrthoDB" id="9805855at2"/>
<evidence type="ECO:0000256" key="5">
    <source>
        <dbReference type="ARBA" id="ARBA00022989"/>
    </source>
</evidence>
<sequence>MFTFFVKRLFQALIVMFVISLVAFSIQDNLGDPLRELVGQSVSEAERNALRDEMGLNDPFLVKYGRFISNAIEGDLGTSYFYKRPVVDVILDKLVATLELVVAASIIIILVSIPLGVYSAIHPNSILTKVIMGVSIVGISVPVFLTAIMLMYVFAIELNWLPSYGRGDTANWFGWDSGFFTLDGLAHLVLPAISLSSIMLPLFIRLVRSEMLEALGTEYVKFARAKGLPEKKVQYQHALKNTMLPVVTVGGVQIGTMVAYTILTETVFQWPGTGFLFLEAINRVDTPLITAYVIFVGLLFVVTNTLVDLLYGLINPTVNLTGKGA</sequence>
<dbReference type="AlphaFoldDB" id="A0A135IB23"/>
<evidence type="ECO:0000313" key="9">
    <source>
        <dbReference type="EMBL" id="KXF82660.1"/>
    </source>
</evidence>
<comment type="similarity">
    <text evidence="7">Belongs to the binding-protein-dependent transport system permease family.</text>
</comment>
<proteinExistence type="inferred from homology"/>
<feature type="transmembrane region" description="Helical" evidence="7">
    <location>
        <begin position="9"/>
        <end position="27"/>
    </location>
</feature>
<dbReference type="GO" id="GO:0055085">
    <property type="term" value="P:transmembrane transport"/>
    <property type="evidence" value="ECO:0007669"/>
    <property type="project" value="InterPro"/>
</dbReference>